<keyword evidence="3" id="KW-1185">Reference proteome</keyword>
<sequence length="339" mass="39066">MQSNVLQYITKSCVQKDGTETLYRLYGNSGELVVLIPGFSCGMDMWNDIIENIGNDQKFSFLVIENRGFGSGRCLPYRWFSHGNSYSTTTMANDLWNVVSELRNWRRVHLIGFSMGGMIASKAASMYPEKVLSLTLLSTPQCGIHIMLPSWRTLKVIARVIPRCLVFRLCPLCQQKHCKELTRHMRTFMELYLKYSEYYLLELMMKDTEDNKASVVPRWCCMEQQQQQQGDDGQTHSLPTSISTAGQLRAIVCHRLTSEETKKIRRASWPVLCISGKYDQLVSARCCRSLARQLSADYITLPGAHFITEECSKQLHQLIRLFLEKKLVLLDEKTPWYFV</sequence>
<accession>A0AAV9IMP1</accession>
<dbReference type="PANTHER" id="PTHR43433">
    <property type="entry name" value="HYDROLASE, ALPHA/BETA FOLD FAMILY PROTEIN"/>
    <property type="match status" value="1"/>
</dbReference>
<feature type="domain" description="AB hydrolase-1" evidence="1">
    <location>
        <begin position="32"/>
        <end position="307"/>
    </location>
</feature>
<gene>
    <name evidence="2" type="ORF">GAYE_SCF63G6635</name>
</gene>
<dbReference type="PANTHER" id="PTHR43433:SF5">
    <property type="entry name" value="AB HYDROLASE-1 DOMAIN-CONTAINING PROTEIN"/>
    <property type="match status" value="1"/>
</dbReference>
<evidence type="ECO:0000259" key="1">
    <source>
        <dbReference type="Pfam" id="PF00561"/>
    </source>
</evidence>
<dbReference type="EMBL" id="JANCYU010000068">
    <property type="protein sequence ID" value="KAK4528690.1"/>
    <property type="molecule type" value="Genomic_DNA"/>
</dbReference>
<dbReference type="SUPFAM" id="SSF53474">
    <property type="entry name" value="alpha/beta-Hydrolases"/>
    <property type="match status" value="1"/>
</dbReference>
<dbReference type="Proteomes" id="UP001300502">
    <property type="component" value="Unassembled WGS sequence"/>
</dbReference>
<name>A0AAV9IMP1_9RHOD</name>
<dbReference type="InterPro" id="IPR029058">
    <property type="entry name" value="AB_hydrolase_fold"/>
</dbReference>
<proteinExistence type="predicted"/>
<evidence type="ECO:0000313" key="2">
    <source>
        <dbReference type="EMBL" id="KAK4528690.1"/>
    </source>
</evidence>
<comment type="caution">
    <text evidence="2">The sequence shown here is derived from an EMBL/GenBank/DDBJ whole genome shotgun (WGS) entry which is preliminary data.</text>
</comment>
<dbReference type="AlphaFoldDB" id="A0AAV9IMP1"/>
<dbReference type="Gene3D" id="3.40.50.1820">
    <property type="entry name" value="alpha/beta hydrolase"/>
    <property type="match status" value="1"/>
</dbReference>
<reference evidence="2 3" key="1">
    <citation type="submission" date="2022-07" db="EMBL/GenBank/DDBJ databases">
        <title>Genome-wide signatures of adaptation to extreme environments.</title>
        <authorList>
            <person name="Cho C.H."/>
            <person name="Yoon H.S."/>
        </authorList>
    </citation>
    <scope>NUCLEOTIDE SEQUENCE [LARGE SCALE GENOMIC DNA]</scope>
    <source>
        <strain evidence="2 3">108.79 E11</strain>
    </source>
</reference>
<dbReference type="Pfam" id="PF00561">
    <property type="entry name" value="Abhydrolase_1"/>
    <property type="match status" value="1"/>
</dbReference>
<dbReference type="InterPro" id="IPR050471">
    <property type="entry name" value="AB_hydrolase"/>
</dbReference>
<organism evidence="2 3">
    <name type="scientific">Galdieria yellowstonensis</name>
    <dbReference type="NCBI Taxonomy" id="3028027"/>
    <lineage>
        <taxon>Eukaryota</taxon>
        <taxon>Rhodophyta</taxon>
        <taxon>Bangiophyceae</taxon>
        <taxon>Galdieriales</taxon>
        <taxon>Galdieriaceae</taxon>
        <taxon>Galdieria</taxon>
    </lineage>
</organism>
<protein>
    <recommendedName>
        <fullName evidence="1">AB hydrolase-1 domain-containing protein</fullName>
    </recommendedName>
</protein>
<evidence type="ECO:0000313" key="3">
    <source>
        <dbReference type="Proteomes" id="UP001300502"/>
    </source>
</evidence>
<dbReference type="InterPro" id="IPR000073">
    <property type="entry name" value="AB_hydrolase_1"/>
</dbReference>